<dbReference type="GO" id="GO:0003676">
    <property type="term" value="F:nucleic acid binding"/>
    <property type="evidence" value="ECO:0007669"/>
    <property type="project" value="InterPro"/>
</dbReference>
<dbReference type="InterPro" id="IPR011856">
    <property type="entry name" value="tRNA_endonuc-like_dom_sf"/>
</dbReference>
<dbReference type="Proteomes" id="UP000319432">
    <property type="component" value="Chromosome"/>
</dbReference>
<dbReference type="Pfam" id="PF08722">
    <property type="entry name" value="Tn7_TnsA-like_N"/>
    <property type="match status" value="1"/>
</dbReference>
<dbReference type="Gene3D" id="3.40.1350.10">
    <property type="match status" value="1"/>
</dbReference>
<evidence type="ECO:0000259" key="1">
    <source>
        <dbReference type="Pfam" id="PF08722"/>
    </source>
</evidence>
<proteinExistence type="predicted"/>
<name>A0A518VAS0_BRELA</name>
<keyword evidence="3" id="KW-1185">Reference proteome</keyword>
<dbReference type="OrthoDB" id="1778922at2"/>
<dbReference type="EMBL" id="CP033464">
    <property type="protein sequence ID" value="QDX94092.1"/>
    <property type="molecule type" value="Genomic_DNA"/>
</dbReference>
<gene>
    <name evidence="2" type="ORF">EEL30_18455</name>
</gene>
<dbReference type="InterPro" id="IPR014833">
    <property type="entry name" value="TnsA_N"/>
</dbReference>
<organism evidence="2 3">
    <name type="scientific">Brevibacillus laterosporus</name>
    <name type="common">Bacillus laterosporus</name>
    <dbReference type="NCBI Taxonomy" id="1465"/>
    <lineage>
        <taxon>Bacteria</taxon>
        <taxon>Bacillati</taxon>
        <taxon>Bacillota</taxon>
        <taxon>Bacilli</taxon>
        <taxon>Bacillales</taxon>
        <taxon>Paenibacillaceae</taxon>
        <taxon>Brevibacillus</taxon>
    </lineage>
</organism>
<dbReference type="AlphaFoldDB" id="A0A518VAS0"/>
<accession>A0A518VAS0</accession>
<evidence type="ECO:0000313" key="2">
    <source>
        <dbReference type="EMBL" id="QDX94092.1"/>
    </source>
</evidence>
<protein>
    <recommendedName>
        <fullName evidence="1">TnsA endonuclease N-terminal domain-containing protein</fullName>
    </recommendedName>
</protein>
<feature type="domain" description="TnsA endonuclease N-terminal" evidence="1">
    <location>
        <begin position="57"/>
        <end position="134"/>
    </location>
</feature>
<reference evidence="2 3" key="1">
    <citation type="submission" date="2018-11" db="EMBL/GenBank/DDBJ databases">
        <title>Phylogenetic determinants of toxin gene distribution in genomes of Brevibacillus laterosporus.</title>
        <authorList>
            <person name="Glare T.R."/>
            <person name="Durrant A."/>
            <person name="Berry C."/>
            <person name="Palma L."/>
            <person name="Ormskirk M."/>
            <person name="Cox M.O."/>
        </authorList>
    </citation>
    <scope>NUCLEOTIDE SEQUENCE [LARGE SCALE GENOMIC DNA]</scope>
    <source>
        <strain evidence="2 3">1821L</strain>
    </source>
</reference>
<sequence>MVLSYKRRLNMFNTPFMTKRSSKYGSNYWHVFSPKMNRMIHLFSDLEYDHWLLVEGNNQIKRFCEQPKRIQVSFEGSLVTSIFDMWIESQCFIEIKYHSELDPQNPKSERSLRQTAIQRIWCKENDYDYMIQTENEIRKNPVLLDNLKEIIPYLQYGRIPNEIDYHFIMQKISKRLTIKQLREECNHLSVSRLNQTLYTLIYSGELSSTINQSPLGLTTEVWQNGI</sequence>
<evidence type="ECO:0000313" key="3">
    <source>
        <dbReference type="Proteomes" id="UP000319432"/>
    </source>
</evidence>